<keyword evidence="6" id="KW-0175">Coiled coil</keyword>
<evidence type="ECO:0000259" key="10">
    <source>
        <dbReference type="PROSITE" id="PS51293"/>
    </source>
</evidence>
<dbReference type="Gene3D" id="1.10.10.10">
    <property type="entry name" value="Winged helix-like DNA-binding domain superfamily/Winged helix DNA-binding domain"/>
    <property type="match status" value="1"/>
</dbReference>
<dbReference type="Gene3D" id="1.10.10.60">
    <property type="entry name" value="Homeodomain-like"/>
    <property type="match status" value="1"/>
</dbReference>
<dbReference type="RefSeq" id="XP_016507166.1">
    <property type="nucleotide sequence ID" value="XM_016651680.1"/>
</dbReference>
<dbReference type="InterPro" id="IPR009057">
    <property type="entry name" value="Homeodomain-like_sf"/>
</dbReference>
<keyword evidence="5" id="KW-0539">Nucleus</keyword>
<evidence type="ECO:0000313" key="12">
    <source>
        <dbReference type="RefSeq" id="XP_016507166.1"/>
    </source>
</evidence>
<reference evidence="11" key="1">
    <citation type="journal article" date="2014" name="Nat. Commun.">
        <title>The tobacco genome sequence and its comparison with those of tomato and potato.</title>
        <authorList>
            <person name="Sierro N."/>
            <person name="Battey J.N."/>
            <person name="Ouadi S."/>
            <person name="Bakaher N."/>
            <person name="Bovet L."/>
            <person name="Willig A."/>
            <person name="Goepfert S."/>
            <person name="Peitsch M.C."/>
            <person name="Ivanov N.V."/>
        </authorList>
    </citation>
    <scope>NUCLEOTIDE SEQUENCE [LARGE SCALE GENOMIC DNA]</scope>
</reference>
<keyword evidence="4" id="KW-0804">Transcription</keyword>
<feature type="region of interest" description="Disordered" evidence="7">
    <location>
        <begin position="333"/>
        <end position="371"/>
    </location>
</feature>
<protein>
    <submittedName>
        <fullName evidence="12">SWI/SNF complex subunit SWI3A isoform X1</fullName>
    </submittedName>
</protein>
<dbReference type="GO" id="GO:0000976">
    <property type="term" value="F:transcription cis-regulatory region binding"/>
    <property type="evidence" value="ECO:0007669"/>
    <property type="project" value="UniProtKB-ARBA"/>
</dbReference>
<evidence type="ECO:0000256" key="3">
    <source>
        <dbReference type="ARBA" id="ARBA00023125"/>
    </source>
</evidence>
<feature type="compositionally biased region" description="Low complexity" evidence="7">
    <location>
        <begin position="349"/>
        <end position="363"/>
    </location>
</feature>
<dbReference type="Pfam" id="PF04433">
    <property type="entry name" value="SWIRM"/>
    <property type="match status" value="1"/>
</dbReference>
<dbReference type="PANTHER" id="PTHR12802:SF140">
    <property type="entry name" value="SWI_SNF COMPLEX SUBUNIT SWI3A"/>
    <property type="match status" value="1"/>
</dbReference>
<dbReference type="STRING" id="4097.A0A1S4D1A0"/>
<evidence type="ECO:0000256" key="6">
    <source>
        <dbReference type="SAM" id="Coils"/>
    </source>
</evidence>
<dbReference type="PaxDb" id="4097-A0A1S4D1A0"/>
<dbReference type="InterPro" id="IPR036388">
    <property type="entry name" value="WH-like_DNA-bd_sf"/>
</dbReference>
<evidence type="ECO:0000259" key="8">
    <source>
        <dbReference type="PROSITE" id="PS50090"/>
    </source>
</evidence>
<dbReference type="InterPro" id="IPR001005">
    <property type="entry name" value="SANT/Myb"/>
</dbReference>
<evidence type="ECO:0000313" key="11">
    <source>
        <dbReference type="Proteomes" id="UP000790787"/>
    </source>
</evidence>
<dbReference type="AlphaFoldDB" id="A0A1S4D1A0"/>
<evidence type="ECO:0000256" key="4">
    <source>
        <dbReference type="ARBA" id="ARBA00023163"/>
    </source>
</evidence>
<dbReference type="CDD" id="cd00167">
    <property type="entry name" value="SANT"/>
    <property type="match status" value="1"/>
</dbReference>
<feature type="domain" description="Myb-like" evidence="8">
    <location>
        <begin position="259"/>
        <end position="301"/>
    </location>
</feature>
<feature type="compositionally biased region" description="Polar residues" evidence="7">
    <location>
        <begin position="333"/>
        <end position="348"/>
    </location>
</feature>
<dbReference type="InterPro" id="IPR032451">
    <property type="entry name" value="SMARCC_C"/>
</dbReference>
<evidence type="ECO:0000256" key="7">
    <source>
        <dbReference type="SAM" id="MobiDB-lite"/>
    </source>
</evidence>
<feature type="region of interest" description="Disordered" evidence="7">
    <location>
        <begin position="426"/>
        <end position="465"/>
    </location>
</feature>
<keyword evidence="11" id="KW-1185">Reference proteome</keyword>
<dbReference type="GO" id="GO:0005634">
    <property type="term" value="C:nucleus"/>
    <property type="evidence" value="ECO:0007669"/>
    <property type="project" value="UniProtKB-ARBA"/>
</dbReference>
<dbReference type="InterPro" id="IPR007526">
    <property type="entry name" value="SWIRM"/>
</dbReference>
<dbReference type="SMART" id="SM00717">
    <property type="entry name" value="SANT"/>
    <property type="match status" value="1"/>
</dbReference>
<dbReference type="InterPro" id="IPR017884">
    <property type="entry name" value="SANT_dom"/>
</dbReference>
<feature type="domain" description="SWIRM" evidence="9">
    <location>
        <begin position="23"/>
        <end position="120"/>
    </location>
</feature>
<dbReference type="Pfam" id="PF16495">
    <property type="entry name" value="SWIRM-assoc_1"/>
    <property type="match status" value="1"/>
</dbReference>
<dbReference type="GeneID" id="107824877"/>
<feature type="domain" description="SANT" evidence="10">
    <location>
        <begin position="262"/>
        <end position="313"/>
    </location>
</feature>
<dbReference type="PROSITE" id="PS50090">
    <property type="entry name" value="MYB_LIKE"/>
    <property type="match status" value="1"/>
</dbReference>
<evidence type="ECO:0000259" key="9">
    <source>
        <dbReference type="PROSITE" id="PS50934"/>
    </source>
</evidence>
<gene>
    <name evidence="12" type="primary">LOC107824877</name>
</gene>
<evidence type="ECO:0000256" key="5">
    <source>
        <dbReference type="ARBA" id="ARBA00023242"/>
    </source>
</evidence>
<dbReference type="PROSITE" id="PS51293">
    <property type="entry name" value="SANT"/>
    <property type="match status" value="1"/>
</dbReference>
<dbReference type="SUPFAM" id="SSF46689">
    <property type="entry name" value="Homeodomain-like"/>
    <property type="match status" value="2"/>
</dbReference>
<name>A0A1S4D1A0_TOBAC</name>
<sequence>MDTSRSQNPNHLKPSDEPDHDLYTIPSYTSWFSWQSIHEVERLSLREFFDGSSITRTPRIYKEYRDFIITSYREDPTRKLTFTEVRKSLVGDISVLHKVFTFLEKWGLINFDPSNTEIAPAVIGAAEEEDNKEDEKWRIRVEEGAPHGVRVVAAPHSLKPLVPVPSPVVVGDGGGGRGRSGDVADSVVKASPLASYSDVYGKSMDPQRKESVVCDSCKEQCASGHYEYIKNASYNLCEKCFKSGNYDKDKLADEFKLMDGANSKAVWTEAETLLLLESVLKHGDDWDLVAQNVKTKSKLDCISKLIQLPFGDLMLGSIHKKIKHLDTNGEVSSVDQAQGAISESGETPGNQSHEQNQEHQQNGDGEDKTPPLKKIRRAPIAEASSFLMKQVARISGAVGPHITASAAEAAVTALCYENQCSTDIFDEDDDGLGSIADISETERGSQDESAKGEEKSASSETEVAVSQRNTIPLTLRMRAATATALGAAAAHAKLLADQEEREVEYQVSTLVEAQVKKLQRKMKHVEALNLMMEKQHAQMKDLEDSLVTERMDILQKIFSAGVSRWSDHASAKSQSSSIA</sequence>
<dbReference type="FunFam" id="1.10.10.10:FF:000020">
    <property type="entry name" value="SWI/SNF complex subunit SMARCC2 isoform c"/>
    <property type="match status" value="1"/>
</dbReference>
<keyword evidence="3" id="KW-0238">DNA-binding</keyword>
<dbReference type="KEGG" id="nta:107824877"/>
<evidence type="ECO:0000256" key="2">
    <source>
        <dbReference type="ARBA" id="ARBA00023015"/>
    </source>
</evidence>
<dbReference type="Proteomes" id="UP000790787">
    <property type="component" value="Chromosome 6"/>
</dbReference>
<evidence type="ECO:0000256" key="1">
    <source>
        <dbReference type="ARBA" id="ARBA00022473"/>
    </source>
</evidence>
<organism evidence="11 12">
    <name type="scientific">Nicotiana tabacum</name>
    <name type="common">Common tobacco</name>
    <dbReference type="NCBI Taxonomy" id="4097"/>
    <lineage>
        <taxon>Eukaryota</taxon>
        <taxon>Viridiplantae</taxon>
        <taxon>Streptophyta</taxon>
        <taxon>Embryophyta</taxon>
        <taxon>Tracheophyta</taxon>
        <taxon>Spermatophyta</taxon>
        <taxon>Magnoliopsida</taxon>
        <taxon>eudicotyledons</taxon>
        <taxon>Gunneridae</taxon>
        <taxon>Pentapetalae</taxon>
        <taxon>asterids</taxon>
        <taxon>lamiids</taxon>
        <taxon>Solanales</taxon>
        <taxon>Solanaceae</taxon>
        <taxon>Nicotianoideae</taxon>
        <taxon>Nicotianeae</taxon>
        <taxon>Nicotiana</taxon>
    </lineage>
</organism>
<dbReference type="RefSeq" id="XP_016507166.1">
    <property type="nucleotide sequence ID" value="XM_016651680.2"/>
</dbReference>
<accession>A0A1S4D1A0</accession>
<feature type="coiled-coil region" evidence="6">
    <location>
        <begin position="515"/>
        <end position="545"/>
    </location>
</feature>
<keyword evidence="1" id="KW-0217">Developmental protein</keyword>
<dbReference type="SMR" id="A0A1S4D1A0"/>
<dbReference type="GO" id="GO:0010597">
    <property type="term" value="P:green leaf volatile biosynthetic process"/>
    <property type="evidence" value="ECO:0007669"/>
    <property type="project" value="UniProtKB-ARBA"/>
</dbReference>
<dbReference type="PANTHER" id="PTHR12802">
    <property type="entry name" value="SWI/SNF COMPLEX-RELATED"/>
    <property type="match status" value="1"/>
</dbReference>
<keyword evidence="2" id="KW-0805">Transcription regulation</keyword>
<dbReference type="OrthoDB" id="118550at2759"/>
<dbReference type="PROSITE" id="PS50934">
    <property type="entry name" value="SWIRM"/>
    <property type="match status" value="1"/>
</dbReference>
<proteinExistence type="predicted"/>
<feature type="compositionally biased region" description="Basic and acidic residues" evidence="7">
    <location>
        <begin position="440"/>
        <end position="457"/>
    </location>
</feature>
<reference evidence="12" key="2">
    <citation type="submission" date="2025-08" db="UniProtKB">
        <authorList>
            <consortium name="RefSeq"/>
        </authorList>
    </citation>
    <scope>IDENTIFICATION</scope>
    <source>
        <tissue evidence="12">Leaf</tissue>
    </source>
</reference>
<dbReference type="Pfam" id="PF00249">
    <property type="entry name" value="Myb_DNA-binding"/>
    <property type="match status" value="1"/>
</dbReference>